<dbReference type="Gene3D" id="3.40.225.10">
    <property type="entry name" value="Class II aldolase/adducin N-terminal domain"/>
    <property type="match status" value="1"/>
</dbReference>
<dbReference type="InterPro" id="IPR019293">
    <property type="entry name" value="ThiN"/>
</dbReference>
<comment type="caution">
    <text evidence="2">The sequence shown here is derived from an EMBL/GenBank/DDBJ whole genome shotgun (WGS) entry which is preliminary data.</text>
</comment>
<keyword evidence="3" id="KW-1185">Reference proteome</keyword>
<dbReference type="EMBL" id="WGGD01000005">
    <property type="protein sequence ID" value="MUN28816.1"/>
    <property type="molecule type" value="Genomic_DNA"/>
</dbReference>
<dbReference type="Pfam" id="PF10120">
    <property type="entry name" value="ThiN"/>
    <property type="match status" value="1"/>
</dbReference>
<dbReference type="PANTHER" id="PTHR40730">
    <property type="entry name" value="TRANSCRIPTIONAL REGULATOR PROTEIN-LIKE PROTEIN"/>
    <property type="match status" value="1"/>
</dbReference>
<evidence type="ECO:0000313" key="2">
    <source>
        <dbReference type="EMBL" id="MUN28816.1"/>
    </source>
</evidence>
<feature type="domain" description="Thiamine-phosphate synthase ThiN" evidence="1">
    <location>
        <begin position="12"/>
        <end position="177"/>
    </location>
</feature>
<dbReference type="Proteomes" id="UP000470772">
    <property type="component" value="Unassembled WGS sequence"/>
</dbReference>
<dbReference type="PANTHER" id="PTHR40730:SF4">
    <property type="entry name" value="TRANSCRIPTIONAL REGULATOR"/>
    <property type="match status" value="1"/>
</dbReference>
<keyword evidence="2" id="KW-0808">Transferase</keyword>
<dbReference type="AlphaFoldDB" id="A0A6A9QIK6"/>
<proteinExistence type="predicted"/>
<sequence length="188" mass="21707">MESEKNEVLLKLKEAADIFVSNPKSYLLIPEIRTNLGYALSNAKDINDVAAIPGRITSAFNRAFYCLPPQFGASDHIARVIITAMRHDSNMRSAIDLRYYESIVYSLPKHEICMFDRRLEKEESRKKERHTMNFMVDYCFEQWNGESHYYIVDEGDVGKEKTIFVLGKDPVEVVEKSLSLLSFISINR</sequence>
<dbReference type="RefSeq" id="WP_156016452.1">
    <property type="nucleotide sequence ID" value="NZ_WGGD01000005.1"/>
</dbReference>
<protein>
    <submittedName>
        <fullName evidence="2">Phosphomethylpyrimidine kinase</fullName>
    </submittedName>
</protein>
<evidence type="ECO:0000259" key="1">
    <source>
        <dbReference type="Pfam" id="PF10120"/>
    </source>
</evidence>
<reference evidence="2 3" key="1">
    <citation type="submission" date="2019-10" db="EMBL/GenBank/DDBJ databases">
        <title>Sequencing and Assembly of Multiple Reported Metal-Biooxidizing Members of the Extremely Thermoacidophilic Archaeal Family Sulfolobaceae.</title>
        <authorList>
            <person name="Counts J.A."/>
            <person name="Kelly R.M."/>
        </authorList>
    </citation>
    <scope>NUCLEOTIDE SEQUENCE [LARGE SCALE GENOMIC DNA]</scope>
    <source>
        <strain evidence="2 3">DSM 6482</strain>
    </source>
</reference>
<dbReference type="InterPro" id="IPR036409">
    <property type="entry name" value="Aldolase_II/adducin_N_sf"/>
</dbReference>
<organism evidence="2 3">
    <name type="scientific">Sulfuracidifex metallicus DSM 6482 = JCM 9184</name>
    <dbReference type="NCBI Taxonomy" id="523847"/>
    <lineage>
        <taxon>Archaea</taxon>
        <taxon>Thermoproteota</taxon>
        <taxon>Thermoprotei</taxon>
        <taxon>Sulfolobales</taxon>
        <taxon>Sulfolobaceae</taxon>
        <taxon>Sulfuracidifex</taxon>
    </lineage>
</organism>
<evidence type="ECO:0000313" key="3">
    <source>
        <dbReference type="Proteomes" id="UP000470772"/>
    </source>
</evidence>
<dbReference type="GO" id="GO:0016301">
    <property type="term" value="F:kinase activity"/>
    <property type="evidence" value="ECO:0007669"/>
    <property type="project" value="UniProtKB-KW"/>
</dbReference>
<dbReference type="SUPFAM" id="SSF53639">
    <property type="entry name" value="AraD/HMP-PK domain-like"/>
    <property type="match status" value="1"/>
</dbReference>
<keyword evidence="2" id="KW-0418">Kinase</keyword>
<name>A0A6A9QIK6_SULME</name>
<gene>
    <name evidence="2" type="ORF">GC250_05045</name>
</gene>
<accession>A0A6A9QIK6</accession>